<dbReference type="Gene3D" id="2.170.120.30">
    <property type="match status" value="2"/>
</dbReference>
<dbReference type="OrthoDB" id="2960905at2"/>
<dbReference type="PANTHER" id="PTHR37804:SF1">
    <property type="entry name" value="CDAA REGULATORY PROTEIN CDAR"/>
    <property type="match status" value="1"/>
</dbReference>
<reference evidence="2 3" key="1">
    <citation type="submission" date="2018-06" db="EMBL/GenBank/DDBJ databases">
        <title>Freshwater and sediment microbial communities from various areas in North America, analyzing microbe dynamics in response to fracking.</title>
        <authorList>
            <person name="Lamendella R."/>
        </authorList>
    </citation>
    <scope>NUCLEOTIDE SEQUENCE [LARGE SCALE GENOMIC DNA]</scope>
    <source>
        <strain evidence="2 3">14_TX</strain>
    </source>
</reference>
<dbReference type="AlphaFoldDB" id="A0A366JKM6"/>
<accession>A0A366JKM6</accession>
<keyword evidence="3" id="KW-1185">Reference proteome</keyword>
<dbReference type="STRING" id="1399.VL14_04945"/>
<sequence length="440" mass="48166">MDKLIDKLVDTRWFMKIVALILALFLFDSVYDADKELKDINVPGQQDSGIVENVPVKSYYDTENLVVTGIPETVDLNIEGPKSHLEQAKKLQNFEVYVDLTNAEIGSQRVEIKIRDISDKLDVTINPQYADVTVHEKVTQEFKVDAEFNNGLLGEGYSADAASAEPKTVKITGAKEVIERISFVKATLDVKGPITETITDEATVRVLDREMNKLDVIVEPQVIQVTVPVKQLSKTVPVTIVRKGDPQDGVTINSIELDVNEASITGREEILNETESVRVEVDVSKIEKDTVLTLPVIIPDGISAVDPKTVKASIDVSTEENAENADREEESTEEPAEETQAQEQEETKTFSSLPINLAGLAEEYEAVLKNPASGRTSITVTGKSSTVQDLKAEDFNLYLSLADLGEGDHEVPINVDGPSGVDIKTASGKATITITRKEEA</sequence>
<gene>
    <name evidence="2" type="ORF">DFO70_11699</name>
</gene>
<dbReference type="Gene3D" id="2.170.120.40">
    <property type="entry name" value="YbbR-like domain"/>
    <property type="match status" value="2"/>
</dbReference>
<evidence type="ECO:0000256" key="1">
    <source>
        <dbReference type="SAM" id="MobiDB-lite"/>
    </source>
</evidence>
<organism evidence="2 3">
    <name type="scientific">Cytobacillus firmus</name>
    <name type="common">Bacillus firmus</name>
    <dbReference type="NCBI Taxonomy" id="1399"/>
    <lineage>
        <taxon>Bacteria</taxon>
        <taxon>Bacillati</taxon>
        <taxon>Bacillota</taxon>
        <taxon>Bacilli</taxon>
        <taxon>Bacillales</taxon>
        <taxon>Bacillaceae</taxon>
        <taxon>Cytobacillus</taxon>
    </lineage>
</organism>
<protein>
    <submittedName>
        <fullName evidence="2">YbbR domain-containing protein</fullName>
    </submittedName>
</protein>
<comment type="caution">
    <text evidence="2">The sequence shown here is derived from an EMBL/GenBank/DDBJ whole genome shotgun (WGS) entry which is preliminary data.</text>
</comment>
<proteinExistence type="predicted"/>
<feature type="compositionally biased region" description="Acidic residues" evidence="1">
    <location>
        <begin position="317"/>
        <end position="337"/>
    </location>
</feature>
<dbReference type="Proteomes" id="UP000252731">
    <property type="component" value="Unassembled WGS sequence"/>
</dbReference>
<dbReference type="PANTHER" id="PTHR37804">
    <property type="entry name" value="CDAA REGULATORY PROTEIN CDAR"/>
    <property type="match status" value="1"/>
</dbReference>
<evidence type="ECO:0000313" key="3">
    <source>
        <dbReference type="Proteomes" id="UP000252731"/>
    </source>
</evidence>
<dbReference type="InterPro" id="IPR012505">
    <property type="entry name" value="YbbR"/>
</dbReference>
<dbReference type="EMBL" id="QNSF01000016">
    <property type="protein sequence ID" value="RBP88055.1"/>
    <property type="molecule type" value="Genomic_DNA"/>
</dbReference>
<dbReference type="RefSeq" id="WP_113885085.1">
    <property type="nucleotide sequence ID" value="NZ_QNSF01000016.1"/>
</dbReference>
<feature type="region of interest" description="Disordered" evidence="1">
    <location>
        <begin position="314"/>
        <end position="349"/>
    </location>
</feature>
<dbReference type="Pfam" id="PF07949">
    <property type="entry name" value="YbbR"/>
    <property type="match status" value="3"/>
</dbReference>
<name>A0A366JKM6_CYTFI</name>
<evidence type="ECO:0000313" key="2">
    <source>
        <dbReference type="EMBL" id="RBP88055.1"/>
    </source>
</evidence>
<dbReference type="InterPro" id="IPR053154">
    <property type="entry name" value="c-di-AMP_regulator"/>
</dbReference>